<dbReference type="PROSITE" id="PS00108">
    <property type="entry name" value="PROTEIN_KINASE_ST"/>
    <property type="match status" value="1"/>
</dbReference>
<evidence type="ECO:0000256" key="15">
    <source>
        <dbReference type="ARBA" id="ARBA00022840"/>
    </source>
</evidence>
<evidence type="ECO:0000256" key="7">
    <source>
        <dbReference type="ARBA" id="ARBA00022448"/>
    </source>
</evidence>
<evidence type="ECO:0000256" key="4">
    <source>
        <dbReference type="ARBA" id="ARBA00004603"/>
    </source>
</evidence>
<dbReference type="InterPro" id="IPR000719">
    <property type="entry name" value="Prot_kinase_dom"/>
</dbReference>
<feature type="compositionally biased region" description="Polar residues" evidence="22">
    <location>
        <begin position="243"/>
        <end position="255"/>
    </location>
</feature>
<accession>G3I8H3</accession>
<feature type="compositionally biased region" description="Low complexity" evidence="22">
    <location>
        <begin position="267"/>
        <end position="281"/>
    </location>
</feature>
<evidence type="ECO:0000256" key="11">
    <source>
        <dbReference type="ARBA" id="ARBA00022679"/>
    </source>
</evidence>
<dbReference type="FunFam" id="3.30.200.20:FF:000196">
    <property type="entry name" value="Myosin light chain kinase family, member 4"/>
    <property type="match status" value="1"/>
</dbReference>
<evidence type="ECO:0000256" key="18">
    <source>
        <dbReference type="ARBA" id="ARBA00072998"/>
    </source>
</evidence>
<evidence type="ECO:0000256" key="22">
    <source>
        <dbReference type="SAM" id="MobiDB-lite"/>
    </source>
</evidence>
<dbReference type="FunFam" id="1.25.40.660:FF:000001">
    <property type="entry name" value="Vacuolar protein sorting-associated protein 35"/>
    <property type="match status" value="1"/>
</dbReference>
<dbReference type="GO" id="GO:0005524">
    <property type="term" value="F:ATP binding"/>
    <property type="evidence" value="ECO:0007669"/>
    <property type="project" value="UniProtKB-UniRule"/>
</dbReference>
<dbReference type="GO" id="GO:0009967">
    <property type="term" value="P:positive regulation of signal transduction"/>
    <property type="evidence" value="ECO:0007669"/>
    <property type="project" value="UniProtKB-ARBA"/>
</dbReference>
<dbReference type="PaxDb" id="10029-XP_007629628.1"/>
<dbReference type="GO" id="GO:0004683">
    <property type="term" value="F:calcium/calmodulin-dependent protein kinase activity"/>
    <property type="evidence" value="ECO:0007669"/>
    <property type="project" value="UniProtKB-ARBA"/>
</dbReference>
<evidence type="ECO:0000256" key="2">
    <source>
        <dbReference type="ARBA" id="ARBA00004412"/>
    </source>
</evidence>
<evidence type="ECO:0000313" key="24">
    <source>
        <dbReference type="EMBL" id="EGW02015.1"/>
    </source>
</evidence>
<evidence type="ECO:0000256" key="6">
    <source>
        <dbReference type="ARBA" id="ARBA00006692"/>
    </source>
</evidence>
<dbReference type="PROSITE" id="PS50011">
    <property type="entry name" value="PROTEIN_KINASE_DOM"/>
    <property type="match status" value="1"/>
</dbReference>
<feature type="region of interest" description="Disordered" evidence="22">
    <location>
        <begin position="243"/>
        <end position="427"/>
    </location>
</feature>
<dbReference type="InterPro" id="IPR005378">
    <property type="entry name" value="Vps35"/>
</dbReference>
<keyword evidence="10" id="KW-0597">Phosphoprotein</keyword>
<feature type="binding site" evidence="21">
    <location>
        <position position="495"/>
    </location>
    <ligand>
        <name>ATP</name>
        <dbReference type="ChEBI" id="CHEBI:30616"/>
    </ligand>
</feature>
<dbReference type="GO" id="GO:0042147">
    <property type="term" value="P:retrograde transport, endosome to Golgi"/>
    <property type="evidence" value="ECO:0007669"/>
    <property type="project" value="InterPro"/>
</dbReference>
<evidence type="ECO:0000313" key="26">
    <source>
        <dbReference type="Proteomes" id="UP000001075"/>
    </source>
</evidence>
<dbReference type="GO" id="GO:0051049">
    <property type="term" value="P:regulation of transport"/>
    <property type="evidence" value="ECO:0007669"/>
    <property type="project" value="UniProtKB-ARBA"/>
</dbReference>
<evidence type="ECO:0000256" key="17">
    <source>
        <dbReference type="ARBA" id="ARBA00023136"/>
    </source>
</evidence>
<dbReference type="SMART" id="SM00220">
    <property type="entry name" value="S_TKc"/>
    <property type="match status" value="1"/>
</dbReference>
<dbReference type="GO" id="GO:0031647">
    <property type="term" value="P:regulation of protein stability"/>
    <property type="evidence" value="ECO:0007669"/>
    <property type="project" value="UniProtKB-ARBA"/>
</dbReference>
<evidence type="ECO:0000256" key="13">
    <source>
        <dbReference type="ARBA" id="ARBA00022753"/>
    </source>
</evidence>
<evidence type="ECO:0000256" key="20">
    <source>
        <dbReference type="ARBA" id="ARBA00083192"/>
    </source>
</evidence>
<dbReference type="eggNOG" id="KOG0032">
    <property type="taxonomic scope" value="Eukaryota"/>
</dbReference>
<keyword evidence="12 21" id="KW-0547">Nucleotide-binding</keyword>
<dbReference type="GO" id="GO:0050793">
    <property type="term" value="P:regulation of developmental process"/>
    <property type="evidence" value="ECO:0007669"/>
    <property type="project" value="UniProtKB-ARBA"/>
</dbReference>
<dbReference type="GO" id="GO:0099175">
    <property type="term" value="P:regulation of postsynapse organization"/>
    <property type="evidence" value="ECO:0007669"/>
    <property type="project" value="UniProtKB-ARBA"/>
</dbReference>
<dbReference type="GO" id="GO:0005770">
    <property type="term" value="C:late endosome"/>
    <property type="evidence" value="ECO:0007669"/>
    <property type="project" value="UniProtKB-SubCell"/>
</dbReference>
<dbReference type="GO" id="GO:0031748">
    <property type="term" value="F:D1 dopamine receptor binding"/>
    <property type="evidence" value="ECO:0007669"/>
    <property type="project" value="UniProtKB-ARBA"/>
</dbReference>
<name>G3I8H3_CRIGR</name>
<dbReference type="InterPro" id="IPR017441">
    <property type="entry name" value="Protein_kinase_ATP_BS"/>
</dbReference>
<dbReference type="GO" id="GO:1903829">
    <property type="term" value="P:positive regulation of protein localization"/>
    <property type="evidence" value="ECO:0007669"/>
    <property type="project" value="UniProtKB-ARBA"/>
</dbReference>
<keyword evidence="14 25" id="KW-0418">Kinase</keyword>
<gene>
    <name evidence="25" type="ORF">H671_3g10061</name>
    <name evidence="24" type="ORF">I79_019847</name>
</gene>
<reference evidence="26" key="1">
    <citation type="journal article" date="2011" name="Nat. Biotechnol.">
        <title>The genomic sequence of the Chinese hamster ovary (CHO)-K1 cell line.</title>
        <authorList>
            <person name="Xu X."/>
            <person name="Nagarajan H."/>
            <person name="Lewis N.E."/>
            <person name="Pan S."/>
            <person name="Cai Z."/>
            <person name="Liu X."/>
            <person name="Chen W."/>
            <person name="Xie M."/>
            <person name="Wang W."/>
            <person name="Hammond S."/>
            <person name="Andersen M.R."/>
            <person name="Neff N."/>
            <person name="Passarelli B."/>
            <person name="Koh W."/>
            <person name="Fan H.C."/>
            <person name="Wang J."/>
            <person name="Gui Y."/>
            <person name="Lee K.H."/>
            <person name="Betenbaugh M.J."/>
            <person name="Quake S.R."/>
            <person name="Famili I."/>
            <person name="Palsson B.O."/>
            <person name="Wang J."/>
        </authorList>
    </citation>
    <scope>NUCLEOTIDE SEQUENCE [LARGE SCALE GENOMIC DNA]</scope>
    <source>
        <strain evidence="26">CHO K1 cell line</strain>
    </source>
</reference>
<keyword evidence="15 21" id="KW-0067">ATP-binding</keyword>
<keyword evidence="7" id="KW-0813">Transport</keyword>
<dbReference type="GlyGen" id="G3I8H3">
    <property type="glycosylation" value="1 site"/>
</dbReference>
<evidence type="ECO:0000256" key="3">
    <source>
        <dbReference type="ARBA" id="ARBA00004496"/>
    </source>
</evidence>
<dbReference type="Gene3D" id="3.30.200.20">
    <property type="entry name" value="Phosphorylase Kinase, domain 1"/>
    <property type="match status" value="1"/>
</dbReference>
<dbReference type="GO" id="GO:0005769">
    <property type="term" value="C:early endosome"/>
    <property type="evidence" value="ECO:0007669"/>
    <property type="project" value="UniProtKB-SubCell"/>
</dbReference>
<evidence type="ECO:0000256" key="9">
    <source>
        <dbReference type="ARBA" id="ARBA00022527"/>
    </source>
</evidence>
<evidence type="ECO:0000256" key="19">
    <source>
        <dbReference type="ARBA" id="ARBA00080888"/>
    </source>
</evidence>
<keyword evidence="8" id="KW-0963">Cytoplasm</keyword>
<evidence type="ECO:0000256" key="14">
    <source>
        <dbReference type="ARBA" id="ARBA00022777"/>
    </source>
</evidence>
<feature type="compositionally biased region" description="Basic and acidic residues" evidence="22">
    <location>
        <begin position="129"/>
        <end position="140"/>
    </location>
</feature>
<dbReference type="EMBL" id="KE672984">
    <property type="protein sequence ID" value="ERE78824.1"/>
    <property type="molecule type" value="Genomic_DNA"/>
</dbReference>
<comment type="similarity">
    <text evidence="5">Belongs to the VPS35 family.</text>
</comment>
<reference evidence="25" key="4">
    <citation type="submission" date="2013-03" db="EMBL/GenBank/DDBJ databases">
        <title>Chinese hamster genome sequenced from sorted chromosomes.</title>
        <authorList>
            <person name="Brinkrolf K."/>
            <person name="Rupp O."/>
            <person name="Laux H."/>
            <person name="Kollin F."/>
            <person name="Ernst W."/>
            <person name="Linke B."/>
            <person name="Kofler R."/>
            <person name="Romand S."/>
            <person name="Hesse F."/>
            <person name="Budach W.E."/>
            <person name="Galosy S."/>
            <person name="Muller D."/>
            <person name="Noll T."/>
            <person name="Wienberg J."/>
            <person name="Jostock T."/>
            <person name="Leonard M."/>
            <person name="Grillari J."/>
            <person name="Tauch A."/>
            <person name="Goesmann A."/>
            <person name="Helk B."/>
            <person name="Mott J.E."/>
            <person name="Puehler A."/>
            <person name="Borth N."/>
        </authorList>
    </citation>
    <scope>NUCLEOTIDE SEQUENCE</scope>
    <source>
        <strain evidence="25">17A/GY</strain>
    </source>
</reference>
<dbReference type="Gene3D" id="1.25.40.660">
    <property type="entry name" value="Vacuolar protein sorting-associated protein 35, helical subcomplex Vps35-C"/>
    <property type="match status" value="1"/>
</dbReference>
<dbReference type="PROSITE" id="PS00107">
    <property type="entry name" value="PROTEIN_KINASE_ATP"/>
    <property type="match status" value="1"/>
</dbReference>
<dbReference type="SUPFAM" id="SSF56112">
    <property type="entry name" value="Protein kinase-like (PK-like)"/>
    <property type="match status" value="1"/>
</dbReference>
<dbReference type="STRING" id="10029.G3I8H3"/>
<dbReference type="InterPro" id="IPR008271">
    <property type="entry name" value="Ser/Thr_kinase_AS"/>
</dbReference>
<comment type="similarity">
    <text evidence="6">Belongs to the protein kinase superfamily. CAMK Ser/Thr protein kinase family.</text>
</comment>
<proteinExistence type="inferred from homology"/>
<evidence type="ECO:0000313" key="27">
    <source>
        <dbReference type="Proteomes" id="UP000030759"/>
    </source>
</evidence>
<dbReference type="InterPro" id="IPR042491">
    <property type="entry name" value="Vps35_C"/>
</dbReference>
<feature type="region of interest" description="Disordered" evidence="22">
    <location>
        <begin position="129"/>
        <end position="148"/>
    </location>
</feature>
<reference evidence="27" key="3">
    <citation type="journal article" date="2013" name="Nat. Biotechnol.">
        <title>Chinese hamster genome sequenced from sorted chromosomes.</title>
        <authorList>
            <person name="Brinkrolf K."/>
            <person name="Rupp O."/>
            <person name="Laux H."/>
            <person name="Kollin F."/>
            <person name="Ernst W."/>
            <person name="Linke B."/>
            <person name="Kofler R."/>
            <person name="Romand S."/>
            <person name="Hesse F."/>
            <person name="Budach W.E."/>
            <person name="Galosy S."/>
            <person name="Muller D."/>
            <person name="Noll T."/>
            <person name="Wienberg J."/>
            <person name="Jostock T."/>
            <person name="Leonard M."/>
            <person name="Grillari J."/>
            <person name="Tauch A."/>
            <person name="Goesmann A."/>
            <person name="Helk B."/>
            <person name="Mott J.E."/>
            <person name="Puhler A."/>
            <person name="Borth N."/>
        </authorList>
    </citation>
    <scope>NUCLEOTIDE SEQUENCE [LARGE SCALE GENOMIC DNA]</scope>
    <source>
        <strain evidence="27">17A/GY</strain>
    </source>
</reference>
<dbReference type="GO" id="GO:0004687">
    <property type="term" value="F:myosin light chain kinase activity"/>
    <property type="evidence" value="ECO:0007669"/>
    <property type="project" value="UniProtKB-ARBA"/>
</dbReference>
<evidence type="ECO:0000256" key="10">
    <source>
        <dbReference type="ARBA" id="ARBA00022553"/>
    </source>
</evidence>
<keyword evidence="17" id="KW-0472">Membrane</keyword>
<evidence type="ECO:0000256" key="8">
    <source>
        <dbReference type="ARBA" id="ARBA00022490"/>
    </source>
</evidence>
<keyword evidence="9" id="KW-0723">Serine/threonine-protein kinase</keyword>
<evidence type="ECO:0000256" key="16">
    <source>
        <dbReference type="ARBA" id="ARBA00022927"/>
    </source>
</evidence>
<dbReference type="GO" id="GO:0010628">
    <property type="term" value="P:positive regulation of gene expression"/>
    <property type="evidence" value="ECO:0007669"/>
    <property type="project" value="UniProtKB-ARBA"/>
</dbReference>
<dbReference type="Proteomes" id="UP000001075">
    <property type="component" value="Unassembled WGS sequence"/>
</dbReference>
<evidence type="ECO:0000256" key="5">
    <source>
        <dbReference type="ARBA" id="ARBA00006536"/>
    </source>
</evidence>
<protein>
    <recommendedName>
        <fullName evidence="18">Vacuolar protein sorting-associated protein 35</fullName>
    </recommendedName>
    <alternativeName>
        <fullName evidence="19">Maternal-embryonic 3</fullName>
    </alternativeName>
    <alternativeName>
        <fullName evidence="20">Vesicle protein sorting 35</fullName>
    </alternativeName>
</protein>
<dbReference type="InterPro" id="IPR011009">
    <property type="entry name" value="Kinase-like_dom_sf"/>
</dbReference>
<evidence type="ECO:0000313" key="25">
    <source>
        <dbReference type="EMBL" id="ERE78824.1"/>
    </source>
</evidence>
<dbReference type="PANTHER" id="PTHR11099:SF0">
    <property type="entry name" value="VACUOLAR PROTEIN SORTING-ASSOCIATED PROTEIN 35"/>
    <property type="match status" value="1"/>
</dbReference>
<reference evidence="24" key="2">
    <citation type="submission" date="2011-08" db="EMBL/GenBank/DDBJ databases">
        <title>The genomic sequence of the Chinese hamster ovary CHO-K1 cell line.</title>
        <authorList>
            <person name="Xu X."/>
            <person name="Nagarajan H."/>
            <person name="Lewis N.E."/>
            <person name="Pan S."/>
            <person name="Cai Z."/>
            <person name="Liu X."/>
            <person name="Chen W."/>
            <person name="Xie M."/>
            <person name="Wang W."/>
            <person name="Hammond S."/>
            <person name="Andersen M.R."/>
            <person name="Neff N."/>
            <person name="Passarelli B."/>
            <person name="Koh W."/>
            <person name="Fan C.H."/>
            <person name="Wang J."/>
            <person name="Gui Y."/>
            <person name="Lee K.H."/>
            <person name="Betenbaugh M.J."/>
            <person name="Quake S.R."/>
            <person name="Famili I."/>
            <person name="Palsson B.O."/>
            <person name="Wang J."/>
        </authorList>
    </citation>
    <scope>NUCLEOTIDE SEQUENCE</scope>
</reference>
<evidence type="ECO:0000256" key="21">
    <source>
        <dbReference type="PROSITE-ProRule" id="PRU10141"/>
    </source>
</evidence>
<dbReference type="SUPFAM" id="SSF48371">
    <property type="entry name" value="ARM repeat"/>
    <property type="match status" value="1"/>
</dbReference>
<dbReference type="GO" id="GO:0005829">
    <property type="term" value="C:cytosol"/>
    <property type="evidence" value="ECO:0007669"/>
    <property type="project" value="GOC"/>
</dbReference>
<sequence length="1427" mass="159560">MDKKLTVLSEKVDRLLHFQDDVTEKLQCVCRGMDHLEQGLHRLEASRELGLAGSDNPPPAAAQGAWPEVLELVRAMRQEGAQHGARLESLFKTVMAVDRAITLVGATFQNSKVDDFIAQGTVPWREGSLVDRPEENKEQAEATGAKPKHVLTAGGAESQKEDIAVGTVERLPLIINPSLKGADFTQGGASVRQGVEVLGPGQVPPPTEAEIRLPEASSENPGTTLELSVALGRISEVFTSLKMSQSAEQGTSSSKPDCWLSEEGMRLSSGPSPLSLGPLTPASEVHSGEAHPRISVQEMDTPRELLETPRGSPMASTDVPAVTQPDEQEPHPKGPGTELEDQIPKGARAFPPLPKRSSNNGGMNAEEEVESRAEPLAGPSLTTRDWGDEAVGTTDLQQDTDSGVGKPEPTKDHAAKSSGGMEAGGRMQPAAEAAVMVLDDSAAPPAPFEHRVVSVKDTSISAGYTVSQHEVLGGGRFGQVHRCMERSTGLALAAKIIKVKNLKDREDVKNEISIMNQLSHVNLIQLYDAFESKNSFTLIMEYVDGGELFDRITDEKYHLTELDVVLFTKQICEGVHYLHQHYILHLDLKPENILCVNQTGHQIKIIDFGLARRYKPREKLKVNFGTPEFLAPEVVNYEFVSFPTDMWSVGVITYMLLSGLSPFLGETDAETMNFIVNCSWDFDADTFKGLSEEAKDFVSRLLIKEKSSAAVVKSGLDKSRSACCASDKNKLMDALKHASNMLGELRTSMLSPKSYYELYMAISDELHYLEVYLTDEFAKGRKVADLYELVQYAGNIIPRLEETTGDISDSMDFVLLNFAEMNKLWVRMQHQGHSRDREKRERERQELRILVGTNLVRLSQLEGVNVERYKQIVLTGILEQVVNCRDALAQEYLMECIIQVFPDEFHLQTLNPFLRACAELHQNVNVKNIIIALIDRLALFAHREDGPGIPAEIKLFDIFSQQVATVIQSRQDMPSEDVVSLQVSLINLAMKCYPDRVDYVDKVLETTVEIFNKLNLEHIATSSAVSKELTRLLKIPVDTYNNILTVLKLKHFHPLFEYFDYESRKSMSCYVLSNVLDYNTEIVSQDQVDSIMNLVSTLIQDQPDQPVEDPDPEDFADEQSLVGRFIHLLRSDDPDQQYLILNTARKHFGAGGNQRIRFTLPPLVFAAYQLAFRYKENSQVDDKWEKKCQKIFSFAHQTISALIKAELAELPLRLFLQGALAAGEIGFENHETVAYEFMSQAFSLYEDEISDSKAQLAAITLIIGTFERMKCFSEENHEPLRTQCALAASKLLKKPDQGRAVSTCAHLFWSGRNTDRNGEELHGGKRVMECLKKALKIANQCMDPSLQVQLFIEILNRYIYFYEKENDAVTIQVLNQLIQKIREDLPNLESSEETEQINKHFHNTLEHLRSRRESPESEGPIYEGLIL</sequence>
<dbReference type="Pfam" id="PF03635">
    <property type="entry name" value="Vps35"/>
    <property type="match status" value="2"/>
</dbReference>
<dbReference type="GO" id="GO:0045214">
    <property type="term" value="P:sarcomere organization"/>
    <property type="evidence" value="ECO:0007669"/>
    <property type="project" value="UniProtKB-ARBA"/>
</dbReference>
<dbReference type="PANTHER" id="PTHR11099">
    <property type="entry name" value="VACUOLAR SORTING PROTEIN 35"/>
    <property type="match status" value="1"/>
</dbReference>
<dbReference type="GO" id="GO:0099639">
    <property type="term" value="P:neurotransmitter receptor transport, endosome to plasma membrane"/>
    <property type="evidence" value="ECO:0007669"/>
    <property type="project" value="UniProtKB-ARBA"/>
</dbReference>
<organism evidence="24 26">
    <name type="scientific">Cricetulus griseus</name>
    <name type="common">Chinese hamster</name>
    <name type="synonym">Cricetulus barabensis griseus</name>
    <dbReference type="NCBI Taxonomy" id="10029"/>
    <lineage>
        <taxon>Eukaryota</taxon>
        <taxon>Metazoa</taxon>
        <taxon>Chordata</taxon>
        <taxon>Craniata</taxon>
        <taxon>Vertebrata</taxon>
        <taxon>Euteleostomi</taxon>
        <taxon>Mammalia</taxon>
        <taxon>Eutheria</taxon>
        <taxon>Euarchontoglires</taxon>
        <taxon>Glires</taxon>
        <taxon>Rodentia</taxon>
        <taxon>Myomorpha</taxon>
        <taxon>Muroidea</taxon>
        <taxon>Cricetidae</taxon>
        <taxon>Cricetinae</taxon>
        <taxon>Cricetulus</taxon>
    </lineage>
</organism>
<evidence type="ECO:0000256" key="12">
    <source>
        <dbReference type="ARBA" id="ARBA00022741"/>
    </source>
</evidence>
<dbReference type="EMBL" id="JH001508">
    <property type="protein sequence ID" value="EGW02015.1"/>
    <property type="molecule type" value="Genomic_DNA"/>
</dbReference>
<keyword evidence="13" id="KW-0967">Endosome</keyword>
<evidence type="ECO:0000256" key="1">
    <source>
        <dbReference type="ARBA" id="ARBA00004170"/>
    </source>
</evidence>
<feature type="domain" description="Protein kinase" evidence="23">
    <location>
        <begin position="466"/>
        <end position="732"/>
    </location>
</feature>
<dbReference type="InterPro" id="IPR016024">
    <property type="entry name" value="ARM-type_fold"/>
</dbReference>
<dbReference type="Pfam" id="PF00069">
    <property type="entry name" value="Pkinase"/>
    <property type="match status" value="1"/>
</dbReference>
<dbReference type="GO" id="GO:0042176">
    <property type="term" value="P:regulation of protein catabolic process"/>
    <property type="evidence" value="ECO:0007669"/>
    <property type="project" value="UniProtKB-ARBA"/>
</dbReference>
<feature type="region of interest" description="Disordered" evidence="22">
    <location>
        <begin position="1407"/>
        <end position="1427"/>
    </location>
</feature>
<dbReference type="Proteomes" id="UP000030759">
    <property type="component" value="Unassembled WGS sequence"/>
</dbReference>
<keyword evidence="16" id="KW-0653">Protein transport</keyword>
<evidence type="ECO:0000259" key="23">
    <source>
        <dbReference type="PROSITE" id="PS50011"/>
    </source>
</evidence>
<keyword evidence="11" id="KW-0808">Transferase</keyword>
<dbReference type="FunFam" id="1.10.510.10:FF:000135">
    <property type="entry name" value="Putative myosin light chain kinase 3"/>
    <property type="match status" value="1"/>
</dbReference>
<comment type="subcellular location">
    <subcellularLocation>
        <location evidence="3">Cytoplasm</location>
    </subcellularLocation>
    <subcellularLocation>
        <location evidence="2">Early endosome</location>
    </subcellularLocation>
    <subcellularLocation>
        <location evidence="4">Late endosome</location>
    </subcellularLocation>
    <subcellularLocation>
        <location evidence="1">Membrane</location>
        <topology evidence="1">Peripheral membrane protein</topology>
    </subcellularLocation>
</comment>
<dbReference type="Gene3D" id="1.10.510.10">
    <property type="entry name" value="Transferase(Phosphotransferase) domain 1"/>
    <property type="match status" value="1"/>
</dbReference>
<dbReference type="GO" id="GO:0030906">
    <property type="term" value="C:retromer, cargo-selective complex"/>
    <property type="evidence" value="ECO:0007669"/>
    <property type="project" value="InterPro"/>
</dbReference>